<accession>A0A498P1P1</accession>
<sequence>MVQITTNTLEPIEEDYMSRRPTPVKARRVVSAHTTPGAPTCRANGSDHLHHSKRNPLVQGSICFLSP</sequence>
<reference evidence="2 3" key="1">
    <citation type="submission" date="2018-03" db="EMBL/GenBank/DDBJ databases">
        <title>Draft genome sequence of Rohu Carp (Labeo rohita).</title>
        <authorList>
            <person name="Das P."/>
            <person name="Kushwaha B."/>
            <person name="Joshi C.G."/>
            <person name="Kumar D."/>
            <person name="Nagpure N.S."/>
            <person name="Sahoo L."/>
            <person name="Das S.P."/>
            <person name="Bit A."/>
            <person name="Patnaik S."/>
            <person name="Meher P.K."/>
            <person name="Jayasankar P."/>
            <person name="Koringa P.G."/>
            <person name="Patel N.V."/>
            <person name="Hinsu A.T."/>
            <person name="Kumar R."/>
            <person name="Pandey M."/>
            <person name="Agarwal S."/>
            <person name="Srivastava S."/>
            <person name="Singh M."/>
            <person name="Iquebal M.A."/>
            <person name="Jaiswal S."/>
            <person name="Angadi U.B."/>
            <person name="Kumar N."/>
            <person name="Raza M."/>
            <person name="Shah T.M."/>
            <person name="Rai A."/>
            <person name="Jena J.K."/>
        </authorList>
    </citation>
    <scope>NUCLEOTIDE SEQUENCE [LARGE SCALE GENOMIC DNA]</scope>
    <source>
        <strain evidence="2">DASCIFA01</strain>
        <tissue evidence="2">Testis</tissue>
    </source>
</reference>
<organism evidence="2 3">
    <name type="scientific">Labeo rohita</name>
    <name type="common">Indian major carp</name>
    <name type="synonym">Cyprinus rohita</name>
    <dbReference type="NCBI Taxonomy" id="84645"/>
    <lineage>
        <taxon>Eukaryota</taxon>
        <taxon>Metazoa</taxon>
        <taxon>Chordata</taxon>
        <taxon>Craniata</taxon>
        <taxon>Vertebrata</taxon>
        <taxon>Euteleostomi</taxon>
        <taxon>Actinopterygii</taxon>
        <taxon>Neopterygii</taxon>
        <taxon>Teleostei</taxon>
        <taxon>Ostariophysi</taxon>
        <taxon>Cypriniformes</taxon>
        <taxon>Cyprinidae</taxon>
        <taxon>Labeoninae</taxon>
        <taxon>Labeonini</taxon>
        <taxon>Labeo</taxon>
    </lineage>
</organism>
<gene>
    <name evidence="2" type="ORF">ROHU_001438</name>
</gene>
<evidence type="ECO:0000313" key="2">
    <source>
        <dbReference type="EMBL" id="RXN38103.1"/>
    </source>
</evidence>
<feature type="region of interest" description="Disordered" evidence="1">
    <location>
        <begin position="31"/>
        <end position="53"/>
    </location>
</feature>
<dbReference type="EMBL" id="QBIY01005149">
    <property type="protein sequence ID" value="RXN38103.1"/>
    <property type="molecule type" value="Genomic_DNA"/>
</dbReference>
<proteinExistence type="predicted"/>
<name>A0A498P1P1_LABRO</name>
<protein>
    <submittedName>
        <fullName evidence="2">Interferon-induced GTP-binding Mx-like protein</fullName>
    </submittedName>
</protein>
<dbReference type="AlphaFoldDB" id="A0A498P1P1"/>
<evidence type="ECO:0000313" key="3">
    <source>
        <dbReference type="Proteomes" id="UP000290572"/>
    </source>
</evidence>
<comment type="caution">
    <text evidence="2">The sequence shown here is derived from an EMBL/GenBank/DDBJ whole genome shotgun (WGS) entry which is preliminary data.</text>
</comment>
<dbReference type="Proteomes" id="UP000290572">
    <property type="component" value="Unassembled WGS sequence"/>
</dbReference>
<keyword evidence="3" id="KW-1185">Reference proteome</keyword>
<evidence type="ECO:0000256" key="1">
    <source>
        <dbReference type="SAM" id="MobiDB-lite"/>
    </source>
</evidence>